<dbReference type="AlphaFoldDB" id="A0A448ZZM4"/>
<dbReference type="KEGG" id="mob:NCTC10112_00667"/>
<dbReference type="EMBL" id="LR214940">
    <property type="protein sequence ID" value="VEU55120.1"/>
    <property type="molecule type" value="Genomic_DNA"/>
</dbReference>
<dbReference type="KEGG" id="mob:NCTC10112_00006"/>
<evidence type="ECO:0000313" key="4">
    <source>
        <dbReference type="Proteomes" id="UP000290482"/>
    </source>
</evidence>
<protein>
    <recommendedName>
        <fullName evidence="5">Competence protein ComEA</fullName>
    </recommendedName>
</protein>
<proteinExistence type="predicted"/>
<geneLocation type="plasmid" evidence="3">
    <name>2</name>
</geneLocation>
<feature type="transmembrane region" description="Helical" evidence="1">
    <location>
        <begin position="37"/>
        <end position="56"/>
    </location>
</feature>
<keyword evidence="1" id="KW-1133">Transmembrane helix</keyword>
<evidence type="ECO:0000313" key="3">
    <source>
        <dbReference type="EMBL" id="VEU56682.1"/>
    </source>
</evidence>
<dbReference type="NCBIfam" id="NF045978">
    <property type="entry name" value="ComEA_MAG0490"/>
    <property type="match status" value="1"/>
</dbReference>
<accession>A0A448ZZM4</accession>
<keyword evidence="4" id="KW-1185">Reference proteome</keyword>
<name>A0A448ZZM4_METOS</name>
<reference evidence="3 4" key="1">
    <citation type="submission" date="2019-01" db="EMBL/GenBank/DDBJ databases">
        <authorList>
            <consortium name="Pathogen Informatics"/>
        </authorList>
    </citation>
    <scope>NUCLEOTIDE SEQUENCE [LARGE SCALE GENOMIC DNA]</scope>
    <source>
        <strain evidence="3 4">NCTC10112</strain>
        <plasmid evidence="4">2</plasmid>
    </source>
</reference>
<keyword evidence="1" id="KW-0812">Transmembrane</keyword>
<gene>
    <name evidence="2" type="ORF">NCTC10112_00006</name>
    <name evidence="3" type="ORF">NCTC10112_00667</name>
</gene>
<dbReference type="Proteomes" id="UP000290482">
    <property type="component" value="Chromosome"/>
</dbReference>
<keyword evidence="3" id="KW-0614">Plasmid</keyword>
<evidence type="ECO:0008006" key="5">
    <source>
        <dbReference type="Google" id="ProtNLM"/>
    </source>
</evidence>
<organism evidence="3 4">
    <name type="scientific">Metamycoplasma orale</name>
    <name type="common">Mycoplasma orale</name>
    <dbReference type="NCBI Taxonomy" id="2121"/>
    <lineage>
        <taxon>Bacteria</taxon>
        <taxon>Bacillati</taxon>
        <taxon>Mycoplasmatota</taxon>
        <taxon>Mycoplasmoidales</taxon>
        <taxon>Metamycoplasmataceae</taxon>
        <taxon>Metamycoplasma</taxon>
    </lineage>
</organism>
<feature type="transmembrane region" description="Helical" evidence="1">
    <location>
        <begin position="6"/>
        <end position="25"/>
    </location>
</feature>
<sequence length="199" mass="23087">MTFPNLFSSFSFFRNLFPFCLFLLLRGIMRKSVKRILISSSIFVISSIFLMSSLLITKKRYIANNKDNKNQQEEYITINISGAIFFPGEYTIIKNSLISDILKIAKPKSGANLKNIDLNNKIEKNNYKLYIPYKKDAKFFITEIKNATDLVNLGIRKNISIKIFNFIKQHKFKVTWEEVSKINGVGEKTLSILKQRLIL</sequence>
<keyword evidence="1" id="KW-0472">Membrane</keyword>
<evidence type="ECO:0000256" key="1">
    <source>
        <dbReference type="SAM" id="Phobius"/>
    </source>
</evidence>
<dbReference type="EMBL" id="LR214941">
    <property type="protein sequence ID" value="VEU56682.1"/>
    <property type="molecule type" value="Genomic_DNA"/>
</dbReference>
<evidence type="ECO:0000313" key="2">
    <source>
        <dbReference type="EMBL" id="VEU55120.1"/>
    </source>
</evidence>
<dbReference type="Proteomes" id="UP000290482">
    <property type="component" value="Plasmid 2"/>
</dbReference>